<dbReference type="SUPFAM" id="SSF46689">
    <property type="entry name" value="Homeodomain-like"/>
    <property type="match status" value="2"/>
</dbReference>
<evidence type="ECO:0000256" key="11">
    <source>
        <dbReference type="ARBA" id="ARBA00023204"/>
    </source>
</evidence>
<dbReference type="InterPro" id="IPR016220">
    <property type="entry name" value="Me-P-triester_DNA_alkyl-Trfase"/>
</dbReference>
<evidence type="ECO:0000256" key="10">
    <source>
        <dbReference type="ARBA" id="ARBA00023163"/>
    </source>
</evidence>
<evidence type="ECO:0000256" key="6">
    <source>
        <dbReference type="ARBA" id="ARBA00022833"/>
    </source>
</evidence>
<evidence type="ECO:0000256" key="3">
    <source>
        <dbReference type="ARBA" id="ARBA00022679"/>
    </source>
</evidence>
<keyword evidence="8" id="KW-0238">DNA-binding</keyword>
<evidence type="ECO:0000256" key="2">
    <source>
        <dbReference type="ARBA" id="ARBA00022603"/>
    </source>
</evidence>
<evidence type="ECO:0000256" key="7">
    <source>
        <dbReference type="ARBA" id="ARBA00023015"/>
    </source>
</evidence>
<dbReference type="Gene3D" id="3.40.10.10">
    <property type="entry name" value="DNA Methylphosphotriester Repair Domain"/>
    <property type="match status" value="1"/>
</dbReference>
<dbReference type="GO" id="GO:0008168">
    <property type="term" value="F:methyltransferase activity"/>
    <property type="evidence" value="ECO:0007669"/>
    <property type="project" value="UniProtKB-KW"/>
</dbReference>
<keyword evidence="7" id="KW-0805">Transcription regulation</keyword>
<gene>
    <name evidence="13" type="ORF">J2S10_004806</name>
</gene>
<reference evidence="13 14" key="1">
    <citation type="submission" date="2023-07" db="EMBL/GenBank/DDBJ databases">
        <title>Genomic Encyclopedia of Type Strains, Phase IV (KMG-IV): sequencing the most valuable type-strain genomes for metagenomic binning, comparative biology and taxonomic classification.</title>
        <authorList>
            <person name="Goeker M."/>
        </authorList>
    </citation>
    <scope>NUCLEOTIDE SEQUENCE [LARGE SCALE GENOMIC DNA]</scope>
    <source>
        <strain evidence="13 14">DSM 27594</strain>
    </source>
</reference>
<dbReference type="PROSITE" id="PS00041">
    <property type="entry name" value="HTH_ARAC_FAMILY_1"/>
    <property type="match status" value="1"/>
</dbReference>
<keyword evidence="10" id="KW-0804">Transcription</keyword>
<comment type="cofactor">
    <cofactor evidence="1">
        <name>Zn(2+)</name>
        <dbReference type="ChEBI" id="CHEBI:29105"/>
    </cofactor>
</comment>
<keyword evidence="4" id="KW-0479">Metal-binding</keyword>
<dbReference type="SMART" id="SM00342">
    <property type="entry name" value="HTH_ARAC"/>
    <property type="match status" value="1"/>
</dbReference>
<feature type="domain" description="HTH araC/xylS-type" evidence="12">
    <location>
        <begin position="99"/>
        <end position="197"/>
    </location>
</feature>
<dbReference type="InterPro" id="IPR035451">
    <property type="entry name" value="Ada-like_dom_sf"/>
</dbReference>
<dbReference type="Proteomes" id="UP001224122">
    <property type="component" value="Unassembled WGS sequence"/>
</dbReference>
<evidence type="ECO:0000256" key="5">
    <source>
        <dbReference type="ARBA" id="ARBA00022763"/>
    </source>
</evidence>
<evidence type="ECO:0000256" key="1">
    <source>
        <dbReference type="ARBA" id="ARBA00001947"/>
    </source>
</evidence>
<evidence type="ECO:0000256" key="8">
    <source>
        <dbReference type="ARBA" id="ARBA00023125"/>
    </source>
</evidence>
<dbReference type="InterPro" id="IPR004026">
    <property type="entry name" value="Ada_DNA_repair_Zn-bd"/>
</dbReference>
<keyword evidence="6" id="KW-0862">Zinc</keyword>
<protein>
    <submittedName>
        <fullName evidence="13">AraC family transcriptional regulator of adaptative response / methylphosphotriester-DNA alkyltransferase methyltransferase</fullName>
        <ecNumber evidence="13">2.1.1.-</ecNumber>
    </submittedName>
</protein>
<keyword evidence="14" id="KW-1185">Reference proteome</keyword>
<dbReference type="InterPro" id="IPR020449">
    <property type="entry name" value="Tscrpt_reg_AraC-type_HTH"/>
</dbReference>
<evidence type="ECO:0000313" key="13">
    <source>
        <dbReference type="EMBL" id="MDQ0201598.1"/>
    </source>
</evidence>
<dbReference type="SUPFAM" id="SSF57884">
    <property type="entry name" value="Ada DNA repair protein, N-terminal domain (N-Ada 10)"/>
    <property type="match status" value="1"/>
</dbReference>
<keyword evidence="5" id="KW-0227">DNA damage</keyword>
<proteinExistence type="predicted"/>
<dbReference type="PROSITE" id="PS01124">
    <property type="entry name" value="HTH_ARAC_FAMILY_2"/>
    <property type="match status" value="1"/>
</dbReference>
<dbReference type="Pfam" id="PF02805">
    <property type="entry name" value="Ada_Zn_binding"/>
    <property type="match status" value="1"/>
</dbReference>
<evidence type="ECO:0000256" key="9">
    <source>
        <dbReference type="ARBA" id="ARBA00023159"/>
    </source>
</evidence>
<evidence type="ECO:0000256" key="4">
    <source>
        <dbReference type="ARBA" id="ARBA00022723"/>
    </source>
</evidence>
<keyword evidence="3 13" id="KW-0808">Transferase</keyword>
<dbReference type="PANTHER" id="PTHR43280:SF28">
    <property type="entry name" value="HTH-TYPE TRANSCRIPTIONAL ACTIVATOR RHAS"/>
    <property type="match status" value="1"/>
</dbReference>
<organism evidence="13 14">
    <name type="scientific">Neobacillus ginsengisoli</name>
    <dbReference type="NCBI Taxonomy" id="904295"/>
    <lineage>
        <taxon>Bacteria</taxon>
        <taxon>Bacillati</taxon>
        <taxon>Bacillota</taxon>
        <taxon>Bacilli</taxon>
        <taxon>Bacillales</taxon>
        <taxon>Bacillaceae</taxon>
        <taxon>Neobacillus</taxon>
    </lineage>
</organism>
<dbReference type="InterPro" id="IPR009057">
    <property type="entry name" value="Homeodomain-like_sf"/>
</dbReference>
<dbReference type="EMBL" id="JAUSTW010000010">
    <property type="protein sequence ID" value="MDQ0201598.1"/>
    <property type="molecule type" value="Genomic_DNA"/>
</dbReference>
<dbReference type="GO" id="GO:0032259">
    <property type="term" value="P:methylation"/>
    <property type="evidence" value="ECO:0007669"/>
    <property type="project" value="UniProtKB-KW"/>
</dbReference>
<comment type="caution">
    <text evidence="13">The sequence shown here is derived from an EMBL/GenBank/DDBJ whole genome shotgun (WGS) entry which is preliminary data.</text>
</comment>
<dbReference type="EC" id="2.1.1.-" evidence="13"/>
<dbReference type="InterPro" id="IPR018062">
    <property type="entry name" value="HTH_AraC-typ_CS"/>
</dbReference>
<dbReference type="Gene3D" id="1.10.10.60">
    <property type="entry name" value="Homeodomain-like"/>
    <property type="match status" value="2"/>
</dbReference>
<dbReference type="PRINTS" id="PR00032">
    <property type="entry name" value="HTHARAC"/>
</dbReference>
<evidence type="ECO:0000259" key="12">
    <source>
        <dbReference type="PROSITE" id="PS01124"/>
    </source>
</evidence>
<name>A0ABT9Y1T6_9BACI</name>
<dbReference type="PIRSF" id="PIRSF000408">
    <property type="entry name" value="Alkyltransferas_AdaA"/>
    <property type="match status" value="1"/>
</dbReference>
<sequence>MAEVIEMENKDANQANVESGMTDEKWQAIIHNDENYNDQFFYAVKTTGIFCRPSCKSRVPKKENVLIFQNAHQALSANFRPCKRCKPTGERLPDDDWVTQITEYIDKNYIEKLSLETLSEICHGSPYHLHRTFKRIKGVTPVEYIQQTRINKAIEYLIYSHTAIADIAHAVGMPNTAYFITLFKKKTGYTPTEYRLLNFGNNTSEVKNSGSQD</sequence>
<dbReference type="InterPro" id="IPR018060">
    <property type="entry name" value="HTH_AraC"/>
</dbReference>
<evidence type="ECO:0000313" key="14">
    <source>
        <dbReference type="Proteomes" id="UP001224122"/>
    </source>
</evidence>
<keyword evidence="11" id="KW-0234">DNA repair</keyword>
<accession>A0ABT9Y1T6</accession>
<dbReference type="PANTHER" id="PTHR43280">
    <property type="entry name" value="ARAC-FAMILY TRANSCRIPTIONAL REGULATOR"/>
    <property type="match status" value="1"/>
</dbReference>
<dbReference type="Pfam" id="PF12833">
    <property type="entry name" value="HTH_18"/>
    <property type="match status" value="1"/>
</dbReference>
<keyword evidence="2 13" id="KW-0489">Methyltransferase</keyword>
<keyword evidence="9" id="KW-0010">Activator</keyword>